<evidence type="ECO:0000256" key="1">
    <source>
        <dbReference type="ARBA" id="ARBA00022729"/>
    </source>
</evidence>
<evidence type="ECO:0000259" key="2">
    <source>
        <dbReference type="PROSITE" id="PS51677"/>
    </source>
</evidence>
<protein>
    <submittedName>
        <fullName evidence="3">Polysaccharide deacetylase</fullName>
    </submittedName>
</protein>
<dbReference type="GO" id="GO:0005975">
    <property type="term" value="P:carbohydrate metabolic process"/>
    <property type="evidence" value="ECO:0007669"/>
    <property type="project" value="InterPro"/>
</dbReference>
<dbReference type="AlphaFoldDB" id="A0A1I5QLH8"/>
<organism evidence="3 4">
    <name type="scientific">Butyrivibrio proteoclasticus</name>
    <dbReference type="NCBI Taxonomy" id="43305"/>
    <lineage>
        <taxon>Bacteria</taxon>
        <taxon>Bacillati</taxon>
        <taxon>Bacillota</taxon>
        <taxon>Clostridia</taxon>
        <taxon>Lachnospirales</taxon>
        <taxon>Lachnospiraceae</taxon>
        <taxon>Butyrivibrio</taxon>
    </lineage>
</organism>
<evidence type="ECO:0000313" key="4">
    <source>
        <dbReference type="Proteomes" id="UP000182624"/>
    </source>
</evidence>
<dbReference type="Proteomes" id="UP000182624">
    <property type="component" value="Unassembled WGS sequence"/>
</dbReference>
<keyword evidence="1" id="KW-0732">Signal</keyword>
<dbReference type="PANTHER" id="PTHR34216:SF11">
    <property type="entry name" value="CHITOOLIGOSACCHARIDE DEACETYLASE"/>
    <property type="match status" value="1"/>
</dbReference>
<sequence length="274" mass="31426">MELRNIYTCFPGGKHKVLTLSYDDGKIADRRLVSLFNEYGLKGTFNVNSGLVDRPYTNAYDERIPVSEYKDLYTGHEVACHTVLHPTIARSPKEQMVLQVIEDRRKLEEALGYTVRGLAYPNGSCDDNVVDALKACGIRHARTVHSTLGFSMPSDYLRWNPTCSHKNEALDRLSEEFINLHKTQYLYMMYVWGHSYEFEIDNNWHVIENFAKKVGKKDDIWYATNIEIVDYMDAASRVQVSVNGDFAYNPSAISVWLEVDKKHIELKPGLTSTL</sequence>
<reference evidence="4" key="1">
    <citation type="submission" date="2016-10" db="EMBL/GenBank/DDBJ databases">
        <authorList>
            <person name="Varghese N."/>
            <person name="Submissions S."/>
        </authorList>
    </citation>
    <scope>NUCLEOTIDE SEQUENCE [LARGE SCALE GENOMIC DNA]</scope>
    <source>
        <strain evidence="4">P18</strain>
    </source>
</reference>
<dbReference type="SUPFAM" id="SSF88713">
    <property type="entry name" value="Glycoside hydrolase/deacetylase"/>
    <property type="match status" value="1"/>
</dbReference>
<dbReference type="CDD" id="cd10967">
    <property type="entry name" value="CE4_GLA_like_6s"/>
    <property type="match status" value="1"/>
</dbReference>
<accession>A0A1I5QLH8</accession>
<evidence type="ECO:0000313" key="3">
    <source>
        <dbReference type="EMBL" id="SFP47158.1"/>
    </source>
</evidence>
<dbReference type="EMBL" id="FOXO01000002">
    <property type="protein sequence ID" value="SFP47158.1"/>
    <property type="molecule type" value="Genomic_DNA"/>
</dbReference>
<dbReference type="RefSeq" id="WP_074883679.1">
    <property type="nucleotide sequence ID" value="NZ_FOXO01000002.1"/>
</dbReference>
<name>A0A1I5QLH8_9FIRM</name>
<dbReference type="Gene3D" id="3.20.20.370">
    <property type="entry name" value="Glycoside hydrolase/deacetylase"/>
    <property type="match status" value="1"/>
</dbReference>
<gene>
    <name evidence="3" type="ORF">SAMN04487928_102192</name>
</gene>
<dbReference type="InterPro" id="IPR051398">
    <property type="entry name" value="Polysacch_Deacetylase"/>
</dbReference>
<dbReference type="InterPro" id="IPR011330">
    <property type="entry name" value="Glyco_hydro/deAcase_b/a-brl"/>
</dbReference>
<dbReference type="PANTHER" id="PTHR34216">
    <property type="match status" value="1"/>
</dbReference>
<dbReference type="InterPro" id="IPR002509">
    <property type="entry name" value="NODB_dom"/>
</dbReference>
<dbReference type="OrthoDB" id="43281at2"/>
<dbReference type="Pfam" id="PF01522">
    <property type="entry name" value="Polysacc_deac_1"/>
    <property type="match status" value="1"/>
</dbReference>
<dbReference type="GO" id="GO:0016810">
    <property type="term" value="F:hydrolase activity, acting on carbon-nitrogen (but not peptide) bonds"/>
    <property type="evidence" value="ECO:0007669"/>
    <property type="project" value="InterPro"/>
</dbReference>
<proteinExistence type="predicted"/>
<dbReference type="PROSITE" id="PS51677">
    <property type="entry name" value="NODB"/>
    <property type="match status" value="1"/>
</dbReference>
<keyword evidence="4" id="KW-1185">Reference proteome</keyword>
<feature type="domain" description="NodB homology" evidence="2">
    <location>
        <begin position="16"/>
        <end position="223"/>
    </location>
</feature>